<accession>A0AAJ5WTV3</accession>
<dbReference type="InterPro" id="IPR018490">
    <property type="entry name" value="cNMP-bd_dom_sf"/>
</dbReference>
<sequence length="191" mass="21941">MEYASFLRQHIEDIVPLTDAEFENVLTYFKPRQVARKEYLVRSGQKVSAEFLVVEGLLKASLYDESGKEHIIQFAMEGWWISDYPAYAVNRSGEIDVQALEPCSVLILSKADKEAMCEAIPKMFKFHGRKAFGGYVALQKRVLSMMKNSAKEKYELLLNQYPSLFQRVSKTMIAHYLGLSRETLSRLEKNA</sequence>
<evidence type="ECO:0000313" key="2">
    <source>
        <dbReference type="EMBL" id="WEK36473.1"/>
    </source>
</evidence>
<reference evidence="2" key="1">
    <citation type="submission" date="2023-03" db="EMBL/GenBank/DDBJ databases">
        <title>Andean soil-derived lignocellulolytic bacterial consortium as a source of novel taxa and putative plastic-active enzymes.</title>
        <authorList>
            <person name="Diaz-Garcia L."/>
            <person name="Chuvochina M."/>
            <person name="Feuerriegel G."/>
            <person name="Bunk B."/>
            <person name="Sproer C."/>
            <person name="Streit W.R."/>
            <person name="Rodriguez L.M."/>
            <person name="Overmann J."/>
            <person name="Jimenez D.J."/>
        </authorList>
    </citation>
    <scope>NUCLEOTIDE SEQUENCE</scope>
    <source>
        <strain evidence="2">MAG 7</strain>
    </source>
</reference>
<proteinExistence type="predicted"/>
<dbReference type="Proteomes" id="UP001220610">
    <property type="component" value="Chromosome"/>
</dbReference>
<protein>
    <submittedName>
        <fullName evidence="2">Crp/Fnr family transcriptional regulator</fullName>
    </submittedName>
</protein>
<dbReference type="AlphaFoldDB" id="A0AAJ5WTV3"/>
<dbReference type="InterPro" id="IPR000595">
    <property type="entry name" value="cNMP-bd_dom"/>
</dbReference>
<dbReference type="SUPFAM" id="SSF51206">
    <property type="entry name" value="cAMP-binding domain-like"/>
    <property type="match status" value="1"/>
</dbReference>
<dbReference type="InterPro" id="IPR014710">
    <property type="entry name" value="RmlC-like_jellyroll"/>
</dbReference>
<evidence type="ECO:0000259" key="1">
    <source>
        <dbReference type="PROSITE" id="PS50042"/>
    </source>
</evidence>
<evidence type="ECO:0000313" key="3">
    <source>
        <dbReference type="Proteomes" id="UP001220610"/>
    </source>
</evidence>
<feature type="domain" description="Cyclic nucleotide-binding" evidence="1">
    <location>
        <begin position="17"/>
        <end position="110"/>
    </location>
</feature>
<name>A0AAJ5WTV3_9BACT</name>
<dbReference type="EMBL" id="CP119311">
    <property type="protein sequence ID" value="WEK36473.1"/>
    <property type="molecule type" value="Genomic_DNA"/>
</dbReference>
<dbReference type="CDD" id="cd00038">
    <property type="entry name" value="CAP_ED"/>
    <property type="match status" value="1"/>
</dbReference>
<dbReference type="Gene3D" id="2.60.120.10">
    <property type="entry name" value="Jelly Rolls"/>
    <property type="match status" value="1"/>
</dbReference>
<gene>
    <name evidence="2" type="ORF">P0Y53_03085</name>
</gene>
<dbReference type="PROSITE" id="PS50042">
    <property type="entry name" value="CNMP_BINDING_3"/>
    <property type="match status" value="1"/>
</dbReference>
<dbReference type="Pfam" id="PF00027">
    <property type="entry name" value="cNMP_binding"/>
    <property type="match status" value="1"/>
</dbReference>
<organism evidence="2 3">
    <name type="scientific">Candidatus Pseudobacter hemicellulosilyticus</name>
    <dbReference type="NCBI Taxonomy" id="3121375"/>
    <lineage>
        <taxon>Bacteria</taxon>
        <taxon>Pseudomonadati</taxon>
        <taxon>Bacteroidota</taxon>
        <taxon>Chitinophagia</taxon>
        <taxon>Chitinophagales</taxon>
        <taxon>Chitinophagaceae</taxon>
        <taxon>Pseudobacter</taxon>
    </lineage>
</organism>